<protein>
    <submittedName>
        <fullName evidence="1">Uncharacterized protein</fullName>
    </submittedName>
</protein>
<organism evidence="1 2">
    <name type="scientific">Actinidia rufa</name>
    <dbReference type="NCBI Taxonomy" id="165716"/>
    <lineage>
        <taxon>Eukaryota</taxon>
        <taxon>Viridiplantae</taxon>
        <taxon>Streptophyta</taxon>
        <taxon>Embryophyta</taxon>
        <taxon>Tracheophyta</taxon>
        <taxon>Spermatophyta</taxon>
        <taxon>Magnoliopsida</taxon>
        <taxon>eudicotyledons</taxon>
        <taxon>Gunneridae</taxon>
        <taxon>Pentapetalae</taxon>
        <taxon>asterids</taxon>
        <taxon>Ericales</taxon>
        <taxon>Actinidiaceae</taxon>
        <taxon>Actinidia</taxon>
    </lineage>
</organism>
<dbReference type="EMBL" id="BJWL01000274">
    <property type="protein sequence ID" value="GFS37202.1"/>
    <property type="molecule type" value="Genomic_DNA"/>
</dbReference>
<name>A0A7J0DKJ2_9ERIC</name>
<dbReference type="AlphaFoldDB" id="A0A7J0DKJ2"/>
<keyword evidence="2" id="KW-1185">Reference proteome</keyword>
<gene>
    <name evidence="1" type="ORF">Acr_00g0050610</name>
</gene>
<sequence>MRRAQCEYYSTPTLIGWRSPPAATTERAWRSSALELGTIATLTVLEAWTKATIGNNHKGCPRAKCYLHVRAPSNCSYALMKTSTVDDELLAMP</sequence>
<evidence type="ECO:0000313" key="1">
    <source>
        <dbReference type="EMBL" id="GFS37202.1"/>
    </source>
</evidence>
<proteinExistence type="predicted"/>
<dbReference type="Proteomes" id="UP000585474">
    <property type="component" value="Unassembled WGS sequence"/>
</dbReference>
<reference evidence="2" key="1">
    <citation type="submission" date="2019-07" db="EMBL/GenBank/DDBJ databases">
        <title>De Novo Assembly of kiwifruit Actinidia rufa.</title>
        <authorList>
            <person name="Sugita-Konishi S."/>
            <person name="Sato K."/>
            <person name="Mori E."/>
            <person name="Abe Y."/>
            <person name="Kisaki G."/>
            <person name="Hamano K."/>
            <person name="Suezawa K."/>
            <person name="Otani M."/>
            <person name="Fukuda T."/>
            <person name="Manabe T."/>
            <person name="Gomi K."/>
            <person name="Tabuchi M."/>
            <person name="Akimitsu K."/>
            <person name="Kataoka I."/>
        </authorList>
    </citation>
    <scope>NUCLEOTIDE SEQUENCE [LARGE SCALE GENOMIC DNA]</scope>
    <source>
        <strain evidence="2">cv. Fuchu</strain>
    </source>
</reference>
<comment type="caution">
    <text evidence="1">The sequence shown here is derived from an EMBL/GenBank/DDBJ whole genome shotgun (WGS) entry which is preliminary data.</text>
</comment>
<evidence type="ECO:0000313" key="2">
    <source>
        <dbReference type="Proteomes" id="UP000585474"/>
    </source>
</evidence>
<accession>A0A7J0DKJ2</accession>